<gene>
    <name evidence="1" type="ORF">BDN72DRAFT_900683</name>
</gene>
<accession>A0ACD3AIJ8</accession>
<dbReference type="EMBL" id="ML208436">
    <property type="protein sequence ID" value="TFK65454.1"/>
    <property type="molecule type" value="Genomic_DNA"/>
</dbReference>
<evidence type="ECO:0000313" key="2">
    <source>
        <dbReference type="Proteomes" id="UP000308600"/>
    </source>
</evidence>
<keyword evidence="2" id="KW-1185">Reference proteome</keyword>
<dbReference type="Proteomes" id="UP000308600">
    <property type="component" value="Unassembled WGS sequence"/>
</dbReference>
<reference evidence="1 2" key="1">
    <citation type="journal article" date="2019" name="Nat. Ecol. Evol.">
        <title>Megaphylogeny resolves global patterns of mushroom evolution.</title>
        <authorList>
            <person name="Varga T."/>
            <person name="Krizsan K."/>
            <person name="Foldi C."/>
            <person name="Dima B."/>
            <person name="Sanchez-Garcia M."/>
            <person name="Sanchez-Ramirez S."/>
            <person name="Szollosi G.J."/>
            <person name="Szarkandi J.G."/>
            <person name="Papp V."/>
            <person name="Albert L."/>
            <person name="Andreopoulos W."/>
            <person name="Angelini C."/>
            <person name="Antonin V."/>
            <person name="Barry K.W."/>
            <person name="Bougher N.L."/>
            <person name="Buchanan P."/>
            <person name="Buyck B."/>
            <person name="Bense V."/>
            <person name="Catcheside P."/>
            <person name="Chovatia M."/>
            <person name="Cooper J."/>
            <person name="Damon W."/>
            <person name="Desjardin D."/>
            <person name="Finy P."/>
            <person name="Geml J."/>
            <person name="Haridas S."/>
            <person name="Hughes K."/>
            <person name="Justo A."/>
            <person name="Karasinski D."/>
            <person name="Kautmanova I."/>
            <person name="Kiss B."/>
            <person name="Kocsube S."/>
            <person name="Kotiranta H."/>
            <person name="LaButti K.M."/>
            <person name="Lechner B.E."/>
            <person name="Liimatainen K."/>
            <person name="Lipzen A."/>
            <person name="Lukacs Z."/>
            <person name="Mihaltcheva S."/>
            <person name="Morgado L.N."/>
            <person name="Niskanen T."/>
            <person name="Noordeloos M.E."/>
            <person name="Ohm R.A."/>
            <person name="Ortiz-Santana B."/>
            <person name="Ovrebo C."/>
            <person name="Racz N."/>
            <person name="Riley R."/>
            <person name="Savchenko A."/>
            <person name="Shiryaev A."/>
            <person name="Soop K."/>
            <person name="Spirin V."/>
            <person name="Szebenyi C."/>
            <person name="Tomsovsky M."/>
            <person name="Tulloss R.E."/>
            <person name="Uehling J."/>
            <person name="Grigoriev I.V."/>
            <person name="Vagvolgyi C."/>
            <person name="Papp T."/>
            <person name="Martin F.M."/>
            <person name="Miettinen O."/>
            <person name="Hibbett D.S."/>
            <person name="Nagy L.G."/>
        </authorList>
    </citation>
    <scope>NUCLEOTIDE SEQUENCE [LARGE SCALE GENOMIC DNA]</scope>
    <source>
        <strain evidence="1 2">NL-1719</strain>
    </source>
</reference>
<sequence>MTSNSSLTRPPTATLEHRIARLSATAPYPPPKSKQNAVSALEQPLETNFSSNHAAVHIQGDPEITPKPSECTDPSAFEANGGEEEASKQLRSHAVPVLIKAGAIWPISQELLDELQEGASEDVSIVSSTESVRSVHGTHSVGTLAVFSFQDDDRNLLTLEEAIESLRSWLPVLRLRNGHDQARPLSQPPFQV</sequence>
<organism evidence="1 2">
    <name type="scientific">Pluteus cervinus</name>
    <dbReference type="NCBI Taxonomy" id="181527"/>
    <lineage>
        <taxon>Eukaryota</taxon>
        <taxon>Fungi</taxon>
        <taxon>Dikarya</taxon>
        <taxon>Basidiomycota</taxon>
        <taxon>Agaricomycotina</taxon>
        <taxon>Agaricomycetes</taxon>
        <taxon>Agaricomycetidae</taxon>
        <taxon>Agaricales</taxon>
        <taxon>Pluteineae</taxon>
        <taxon>Pluteaceae</taxon>
        <taxon>Pluteus</taxon>
    </lineage>
</organism>
<proteinExistence type="predicted"/>
<protein>
    <submittedName>
        <fullName evidence="1">Uncharacterized protein</fullName>
    </submittedName>
</protein>
<evidence type="ECO:0000313" key="1">
    <source>
        <dbReference type="EMBL" id="TFK65454.1"/>
    </source>
</evidence>
<name>A0ACD3AIJ8_9AGAR</name>